<accession>A0ABP1NBS8</accession>
<name>A0ABP1NBS8_XYLVO</name>
<proteinExistence type="predicted"/>
<organism evidence="1 2">
    <name type="scientific">Xylocopa violacea</name>
    <name type="common">Violet carpenter bee</name>
    <name type="synonym">Apis violacea</name>
    <dbReference type="NCBI Taxonomy" id="135666"/>
    <lineage>
        <taxon>Eukaryota</taxon>
        <taxon>Metazoa</taxon>
        <taxon>Ecdysozoa</taxon>
        <taxon>Arthropoda</taxon>
        <taxon>Hexapoda</taxon>
        <taxon>Insecta</taxon>
        <taxon>Pterygota</taxon>
        <taxon>Neoptera</taxon>
        <taxon>Endopterygota</taxon>
        <taxon>Hymenoptera</taxon>
        <taxon>Apocrita</taxon>
        <taxon>Aculeata</taxon>
        <taxon>Apoidea</taxon>
        <taxon>Anthophila</taxon>
        <taxon>Apidae</taxon>
        <taxon>Xylocopa</taxon>
        <taxon>Xylocopa</taxon>
    </lineage>
</organism>
<dbReference type="Proteomes" id="UP001642520">
    <property type="component" value="Unassembled WGS sequence"/>
</dbReference>
<keyword evidence="2" id="KW-1185">Reference proteome</keyword>
<reference evidence="1 2" key="1">
    <citation type="submission" date="2024-08" db="EMBL/GenBank/DDBJ databases">
        <authorList>
            <person name="Will J Nash"/>
            <person name="Angela Man"/>
            <person name="Seanna McTaggart"/>
            <person name="Kendall Baker"/>
            <person name="Tom Barker"/>
            <person name="Leah Catchpole"/>
            <person name="Alex Durrant"/>
            <person name="Karim Gharbi"/>
            <person name="Naomi Irish"/>
            <person name="Gemy Kaithakottil"/>
            <person name="Debby Ku"/>
            <person name="Aaliyah Providence"/>
            <person name="Felix Shaw"/>
            <person name="David Swarbreck"/>
            <person name="Chris Watkins"/>
            <person name="Ann M. McCartney"/>
            <person name="Giulio Formenti"/>
            <person name="Alice Mouton"/>
            <person name="Noel Vella"/>
            <person name="Bjorn M von Reumont"/>
            <person name="Adriana Vella"/>
            <person name="Wilfried Haerty"/>
        </authorList>
    </citation>
    <scope>NUCLEOTIDE SEQUENCE [LARGE SCALE GENOMIC DNA]</scope>
</reference>
<evidence type="ECO:0000313" key="2">
    <source>
        <dbReference type="Proteomes" id="UP001642520"/>
    </source>
</evidence>
<sequence>MTLNRGGYRYKRAEKERKMEQEIRCASRNKYNKNPEQGLLRRQDQKSTVSDLVYKYLRKVAYIDSVRKQRNNACGRFRKRNARRRITYPSRRCTITDNDGGRTYISKALSFAVDSGYLIPADRTGRVLQLSPDLKLQHTSHNNDILITRKRYDVASSESSRCKRYN</sequence>
<protein>
    <submittedName>
        <fullName evidence="1">Uncharacterized protein</fullName>
    </submittedName>
</protein>
<evidence type="ECO:0000313" key="1">
    <source>
        <dbReference type="EMBL" id="CAL7937716.1"/>
    </source>
</evidence>
<dbReference type="EMBL" id="CAXAJV020001288">
    <property type="protein sequence ID" value="CAL7937716.1"/>
    <property type="molecule type" value="Genomic_DNA"/>
</dbReference>
<comment type="caution">
    <text evidence="1">The sequence shown here is derived from an EMBL/GenBank/DDBJ whole genome shotgun (WGS) entry which is preliminary data.</text>
</comment>
<gene>
    <name evidence="1" type="ORF">XYLVIOL_LOCUS2873</name>
</gene>